<feature type="domain" description="Carboxylesterase type B" evidence="1">
    <location>
        <begin position="32"/>
        <end position="264"/>
    </location>
</feature>
<gene>
    <name evidence="2" type="ORF">CDD82_7704</name>
</gene>
<dbReference type="EMBL" id="NJEU01000924">
    <property type="protein sequence ID" value="PHH69520.1"/>
    <property type="molecule type" value="Genomic_DNA"/>
</dbReference>
<name>A0A2C5YPS9_9HYPO</name>
<sequence length="271" mass="29996">MLPILDPAVPWHQTLDAASRLAGRRISNGAELRALDSETLINANREVIAKAKPGTFAYGPSPDGGYLPDMPGVLLREGRFDAAPKMMLGYNLNEGDFFVPAEVVSAEEVKSFLQNAIPGIPSDQLDYITGTLYPHAPQHGLYQTERERAAHIISEVYFTCNTRFMGTAYGNQTYNYRFQVGEAEHGQDVVYTFYTGLDYSAPAQLAKKMQLYLTKFAQFGSPNHASSLPEWPVYGKGANIVTFGGQQDVGVDVDAAKNHRCAYWQSRKWMG</sequence>
<dbReference type="OrthoDB" id="408631at2759"/>
<dbReference type="Gene3D" id="3.40.50.1820">
    <property type="entry name" value="alpha/beta hydrolase"/>
    <property type="match status" value="1"/>
</dbReference>
<protein>
    <recommendedName>
        <fullName evidence="1">Carboxylesterase type B domain-containing protein</fullName>
    </recommendedName>
</protein>
<keyword evidence="3" id="KW-1185">Reference proteome</keyword>
<dbReference type="Proteomes" id="UP000224854">
    <property type="component" value="Unassembled WGS sequence"/>
</dbReference>
<dbReference type="InterPro" id="IPR050309">
    <property type="entry name" value="Type-B_Carboxylest/Lipase"/>
</dbReference>
<organism evidence="2 3">
    <name type="scientific">Ophiocordyceps australis</name>
    <dbReference type="NCBI Taxonomy" id="1399860"/>
    <lineage>
        <taxon>Eukaryota</taxon>
        <taxon>Fungi</taxon>
        <taxon>Dikarya</taxon>
        <taxon>Ascomycota</taxon>
        <taxon>Pezizomycotina</taxon>
        <taxon>Sordariomycetes</taxon>
        <taxon>Hypocreomycetidae</taxon>
        <taxon>Hypocreales</taxon>
        <taxon>Ophiocordycipitaceae</taxon>
        <taxon>Ophiocordyceps</taxon>
    </lineage>
</organism>
<evidence type="ECO:0000259" key="1">
    <source>
        <dbReference type="Pfam" id="PF00135"/>
    </source>
</evidence>
<reference evidence="2 3" key="1">
    <citation type="submission" date="2017-06" db="EMBL/GenBank/DDBJ databases">
        <title>Ant-infecting Ophiocordyceps genomes reveal a high diversity of potential behavioral manipulation genes and a possible major role for enterotoxins.</title>
        <authorList>
            <person name="De Bekker C."/>
            <person name="Evans H.C."/>
            <person name="Brachmann A."/>
            <person name="Hughes D.P."/>
        </authorList>
    </citation>
    <scope>NUCLEOTIDE SEQUENCE [LARGE SCALE GENOMIC DNA]</scope>
    <source>
        <strain evidence="2 3">1348a</strain>
    </source>
</reference>
<proteinExistence type="predicted"/>
<dbReference type="InterPro" id="IPR029058">
    <property type="entry name" value="AB_hydrolase_fold"/>
</dbReference>
<dbReference type="SUPFAM" id="SSF53474">
    <property type="entry name" value="alpha/beta-Hydrolases"/>
    <property type="match status" value="1"/>
</dbReference>
<accession>A0A2C5YPS9</accession>
<dbReference type="Pfam" id="PF00135">
    <property type="entry name" value="COesterase"/>
    <property type="match status" value="1"/>
</dbReference>
<evidence type="ECO:0000313" key="2">
    <source>
        <dbReference type="EMBL" id="PHH69520.1"/>
    </source>
</evidence>
<dbReference type="InterPro" id="IPR002018">
    <property type="entry name" value="CarbesteraseB"/>
</dbReference>
<evidence type="ECO:0000313" key="3">
    <source>
        <dbReference type="Proteomes" id="UP000224854"/>
    </source>
</evidence>
<dbReference type="PANTHER" id="PTHR11559">
    <property type="entry name" value="CARBOXYLESTERASE"/>
    <property type="match status" value="1"/>
</dbReference>
<dbReference type="AlphaFoldDB" id="A0A2C5YPS9"/>
<comment type="caution">
    <text evidence="2">The sequence shown here is derived from an EMBL/GenBank/DDBJ whole genome shotgun (WGS) entry which is preliminary data.</text>
</comment>